<feature type="signal peptide" evidence="5">
    <location>
        <begin position="1"/>
        <end position="23"/>
    </location>
</feature>
<evidence type="ECO:0000256" key="1">
    <source>
        <dbReference type="ARBA" id="ARBA00022441"/>
    </source>
</evidence>
<evidence type="ECO:0000256" key="4">
    <source>
        <dbReference type="SAM" id="Phobius"/>
    </source>
</evidence>
<evidence type="ECO:0000256" key="2">
    <source>
        <dbReference type="ARBA" id="ARBA00022737"/>
    </source>
</evidence>
<feature type="compositionally biased region" description="Low complexity" evidence="3">
    <location>
        <begin position="862"/>
        <end position="872"/>
    </location>
</feature>
<dbReference type="OrthoDB" id="432528at2759"/>
<feature type="region of interest" description="Disordered" evidence="3">
    <location>
        <begin position="861"/>
        <end position="887"/>
    </location>
</feature>
<evidence type="ECO:0000256" key="5">
    <source>
        <dbReference type="SAM" id="SignalP"/>
    </source>
</evidence>
<keyword evidence="1" id="KW-0880">Kelch repeat</keyword>
<evidence type="ECO:0000313" key="7">
    <source>
        <dbReference type="EMBL" id="KAG2183130.1"/>
    </source>
</evidence>
<dbReference type="PANTHER" id="PTHR46093:SF3">
    <property type="entry name" value="ACYL-COA-BINDING DOMAIN-CONTAINING PROTEIN 4"/>
    <property type="match status" value="1"/>
</dbReference>
<dbReference type="Pfam" id="PF24981">
    <property type="entry name" value="Beta-prop_ATRN-LZTR1"/>
    <property type="match status" value="1"/>
</dbReference>
<dbReference type="PANTHER" id="PTHR46093">
    <property type="entry name" value="ACYL-COA-BINDING DOMAIN-CONTAINING PROTEIN 5"/>
    <property type="match status" value="1"/>
</dbReference>
<gene>
    <name evidence="7" type="ORF">INT43_006125</name>
</gene>
<dbReference type="InterPro" id="IPR015915">
    <property type="entry name" value="Kelch-typ_b-propeller"/>
</dbReference>
<keyword evidence="4" id="KW-0812">Transmembrane</keyword>
<feature type="transmembrane region" description="Helical" evidence="4">
    <location>
        <begin position="382"/>
        <end position="402"/>
    </location>
</feature>
<feature type="chain" id="PRO_5034551548" description="Attractin/MKLN-like beta-propeller domain-containing protein" evidence="5">
    <location>
        <begin position="24"/>
        <end position="887"/>
    </location>
</feature>
<keyword evidence="4" id="KW-0472">Membrane</keyword>
<protein>
    <recommendedName>
        <fullName evidence="6">Attractin/MKLN-like beta-propeller domain-containing protein</fullName>
    </recommendedName>
</protein>
<keyword evidence="5" id="KW-0732">Signal</keyword>
<dbReference type="InterPro" id="IPR056737">
    <property type="entry name" value="Beta-prop_ATRN-MKLN-like"/>
</dbReference>
<sequence length="887" mass="98430">MRSSSLPLLFAMMVAWLLPAAHAYFDTGADTDKLPFIDGMVSVNRNGSIIYYGGENATNPYTNQMYSLSNILGGAPTWTTIPQTNQGPAVLYAQAVISATGQSMLLFGGSNPMVASNVTLNTYQYSFVNNAWTQPNTTGTTRPQNRMMFSATLVGSKAYIYGGVATDNSAFFNDFWSVDLASGQYLWTNLTTAGLPYRYGHTATALPYVSSKRFGRKKILNIVFIGGVTMSSSGAALADMSTAYVFNTVTNQWTVQKTSGQVPSTRADHSAIATPDGKIAIFGGDNNQPIWSRQYIAQVAVLDPSTWSWTTVSTFKGVEPSLRSFASAQLYNNQYMLITFGSAGNIKYNDINLFNLDLNNPQWLDSSADADGDSSSGLSTGVIVGVAVACAVVVAILLFVIWKFQRYIRFLVTRIHADIWKPRVGEPIWAETTRLTSQVILLFILVLLLVFIIRQVVESPNVTQTINYPAAAVDVPDIRFCFDGYNSYPSAMDPRNPRVSCTTEVGVNCNSYIQPLNMTVHTPVFSDQLGAVECFLFRADDSFQMSGSSGNNNGSHMVFNFYGDKAVEFGRVHVSLWPKEMDPNVNIYNLPGTTMLSTEDLANWLNDERSDLQVSNIYDFAPFTYNTLQYQLINHQYLQPAGWNFVGFLPITNSTPEIDTNFRQESANPNYNLTHLDLGTFIVTPTAYQQTVYKETKIYSLVNALGFVGGVIGITFGLQTWLFGYRPRSPWGVVHRWSVGDMKKSLLQGLQSNFKTDAGIPLVHPVHKRFSKTDFAPYSPYDADPDRISKVEERMQILETLFKAYYVDDEVFRSLDNATKAEITPRGQVPRYATNEKLTGLVAAQDHDSKRDNSFRHMFRQSSGSLNSDSNSQRGLNNVPLHDMPSN</sequence>
<keyword evidence="8" id="KW-1185">Reference proteome</keyword>
<keyword evidence="2" id="KW-0677">Repeat</keyword>
<comment type="caution">
    <text evidence="7">The sequence shown here is derived from an EMBL/GenBank/DDBJ whole genome shotgun (WGS) entry which is preliminary data.</text>
</comment>
<organism evidence="7 8">
    <name type="scientific">Mortierella isabellina</name>
    <name type="common">Filamentous fungus</name>
    <name type="synonym">Umbelopsis isabellina</name>
    <dbReference type="NCBI Taxonomy" id="91625"/>
    <lineage>
        <taxon>Eukaryota</taxon>
        <taxon>Fungi</taxon>
        <taxon>Fungi incertae sedis</taxon>
        <taxon>Mucoromycota</taxon>
        <taxon>Mucoromycotina</taxon>
        <taxon>Umbelopsidomycetes</taxon>
        <taxon>Umbelopsidales</taxon>
        <taxon>Umbelopsidaceae</taxon>
        <taxon>Umbelopsis</taxon>
    </lineage>
</organism>
<reference evidence="7" key="1">
    <citation type="submission" date="2020-12" db="EMBL/GenBank/DDBJ databases">
        <title>Metabolic potential, ecology and presence of endohyphal bacteria is reflected in genomic diversity of Mucoromycotina.</title>
        <authorList>
            <person name="Muszewska A."/>
            <person name="Okrasinska A."/>
            <person name="Steczkiewicz K."/>
            <person name="Drgas O."/>
            <person name="Orlowska M."/>
            <person name="Perlinska-Lenart U."/>
            <person name="Aleksandrzak-Piekarczyk T."/>
            <person name="Szatraj K."/>
            <person name="Zielenkiewicz U."/>
            <person name="Pilsyk S."/>
            <person name="Malc E."/>
            <person name="Mieczkowski P."/>
            <person name="Kruszewska J.S."/>
            <person name="Biernat P."/>
            <person name="Pawlowska J."/>
        </authorList>
    </citation>
    <scope>NUCLEOTIDE SEQUENCE</scope>
    <source>
        <strain evidence="7">WA0000067209</strain>
    </source>
</reference>
<feature type="transmembrane region" description="Helical" evidence="4">
    <location>
        <begin position="439"/>
        <end position="457"/>
    </location>
</feature>
<keyword evidence="4" id="KW-1133">Transmembrane helix</keyword>
<evidence type="ECO:0000259" key="6">
    <source>
        <dbReference type="Pfam" id="PF24981"/>
    </source>
</evidence>
<dbReference type="AlphaFoldDB" id="A0A8H7Q076"/>
<feature type="domain" description="Attractin/MKLN-like beta-propeller" evidence="6">
    <location>
        <begin position="121"/>
        <end position="345"/>
    </location>
</feature>
<dbReference type="Proteomes" id="UP000654370">
    <property type="component" value="Unassembled WGS sequence"/>
</dbReference>
<dbReference type="SUPFAM" id="SSF117281">
    <property type="entry name" value="Kelch motif"/>
    <property type="match status" value="1"/>
</dbReference>
<accession>A0A8H7Q076</accession>
<dbReference type="EMBL" id="JAEPQZ010000003">
    <property type="protein sequence ID" value="KAG2183130.1"/>
    <property type="molecule type" value="Genomic_DNA"/>
</dbReference>
<evidence type="ECO:0000313" key="8">
    <source>
        <dbReference type="Proteomes" id="UP000654370"/>
    </source>
</evidence>
<evidence type="ECO:0000256" key="3">
    <source>
        <dbReference type="SAM" id="MobiDB-lite"/>
    </source>
</evidence>
<proteinExistence type="predicted"/>
<name>A0A8H7Q076_MORIS</name>
<dbReference type="Gene3D" id="2.120.10.80">
    <property type="entry name" value="Kelch-type beta propeller"/>
    <property type="match status" value="2"/>
</dbReference>